<dbReference type="Proteomes" id="UP000006729">
    <property type="component" value="Unassembled WGS sequence"/>
</dbReference>
<evidence type="ECO:0000313" key="1">
    <source>
        <dbReference type="EMBL" id="KAI9215452.1"/>
    </source>
</evidence>
<organism evidence="1 2">
    <name type="scientific">Populus trichocarpa</name>
    <name type="common">Western balsam poplar</name>
    <name type="synonym">Populus balsamifera subsp. trichocarpa</name>
    <dbReference type="NCBI Taxonomy" id="3694"/>
    <lineage>
        <taxon>Eukaryota</taxon>
        <taxon>Viridiplantae</taxon>
        <taxon>Streptophyta</taxon>
        <taxon>Embryophyta</taxon>
        <taxon>Tracheophyta</taxon>
        <taxon>Spermatophyta</taxon>
        <taxon>Magnoliopsida</taxon>
        <taxon>eudicotyledons</taxon>
        <taxon>Gunneridae</taxon>
        <taxon>Pentapetalae</taxon>
        <taxon>rosids</taxon>
        <taxon>fabids</taxon>
        <taxon>Malpighiales</taxon>
        <taxon>Salicaceae</taxon>
        <taxon>Saliceae</taxon>
        <taxon>Populus</taxon>
    </lineage>
</organism>
<gene>
    <name evidence="1" type="ORF">POPTR_T011501v4</name>
</gene>
<proteinExistence type="predicted"/>
<keyword evidence="2" id="KW-1185">Reference proteome</keyword>
<protein>
    <submittedName>
        <fullName evidence="1">Uncharacterized protein</fullName>
    </submittedName>
</protein>
<evidence type="ECO:0000313" key="2">
    <source>
        <dbReference type="Proteomes" id="UP000006729"/>
    </source>
</evidence>
<sequence>MEWLHLGMVLIMEEETLGLGKDHSKVYWTDGKNIAGYYLRLDWEIEQQRNCFLTLAADRTRMPLNLAEMITVGTHVCKVGSCLCFLNLPRTSEILGDNSMLT</sequence>
<reference evidence="1 2" key="1">
    <citation type="journal article" date="2006" name="Science">
        <title>The genome of black cottonwood, Populus trichocarpa (Torr. &amp; Gray).</title>
        <authorList>
            <person name="Tuskan G.A."/>
            <person name="Difazio S."/>
            <person name="Jansson S."/>
            <person name="Bohlmann J."/>
            <person name="Grigoriev I."/>
            <person name="Hellsten U."/>
            <person name="Putnam N."/>
            <person name="Ralph S."/>
            <person name="Rombauts S."/>
            <person name="Salamov A."/>
            <person name="Schein J."/>
            <person name="Sterck L."/>
            <person name="Aerts A."/>
            <person name="Bhalerao R.R."/>
            <person name="Bhalerao R.P."/>
            <person name="Blaudez D."/>
            <person name="Boerjan W."/>
            <person name="Brun A."/>
            <person name="Brunner A."/>
            <person name="Busov V."/>
            <person name="Campbell M."/>
            <person name="Carlson J."/>
            <person name="Chalot M."/>
            <person name="Chapman J."/>
            <person name="Chen G.L."/>
            <person name="Cooper D."/>
            <person name="Coutinho P.M."/>
            <person name="Couturier J."/>
            <person name="Covert S."/>
            <person name="Cronk Q."/>
            <person name="Cunningham R."/>
            <person name="Davis J."/>
            <person name="Degroeve S."/>
            <person name="Dejardin A."/>
            <person name="Depamphilis C."/>
            <person name="Detter J."/>
            <person name="Dirks B."/>
            <person name="Dubchak I."/>
            <person name="Duplessis S."/>
            <person name="Ehlting J."/>
            <person name="Ellis B."/>
            <person name="Gendler K."/>
            <person name="Goodstein D."/>
            <person name="Gribskov M."/>
            <person name="Grimwood J."/>
            <person name="Groover A."/>
            <person name="Gunter L."/>
            <person name="Hamberger B."/>
            <person name="Heinze B."/>
            <person name="Helariutta Y."/>
            <person name="Henrissat B."/>
            <person name="Holligan D."/>
            <person name="Holt R."/>
            <person name="Huang W."/>
            <person name="Islam-Faridi N."/>
            <person name="Jones S."/>
            <person name="Jones-Rhoades M."/>
            <person name="Jorgensen R."/>
            <person name="Joshi C."/>
            <person name="Kangasjarvi J."/>
            <person name="Karlsson J."/>
            <person name="Kelleher C."/>
            <person name="Kirkpatrick R."/>
            <person name="Kirst M."/>
            <person name="Kohler A."/>
            <person name="Kalluri U."/>
            <person name="Larimer F."/>
            <person name="Leebens-Mack J."/>
            <person name="Leple J.C."/>
            <person name="Locascio P."/>
            <person name="Lou Y."/>
            <person name="Lucas S."/>
            <person name="Martin F."/>
            <person name="Montanini B."/>
            <person name="Napoli C."/>
            <person name="Nelson D.R."/>
            <person name="Nelson C."/>
            <person name="Nieminen K."/>
            <person name="Nilsson O."/>
            <person name="Pereda V."/>
            <person name="Peter G."/>
            <person name="Philippe R."/>
            <person name="Pilate G."/>
            <person name="Poliakov A."/>
            <person name="Razumovskaya J."/>
            <person name="Richardson P."/>
            <person name="Rinaldi C."/>
            <person name="Ritland K."/>
            <person name="Rouze P."/>
            <person name="Ryaboy D."/>
            <person name="Schmutz J."/>
            <person name="Schrader J."/>
            <person name="Segerman B."/>
            <person name="Shin H."/>
            <person name="Siddiqui A."/>
            <person name="Sterky F."/>
            <person name="Terry A."/>
            <person name="Tsai C.J."/>
            <person name="Uberbacher E."/>
            <person name="Unneberg P."/>
            <person name="Vahala J."/>
            <person name="Wall K."/>
            <person name="Wessler S."/>
            <person name="Yang G."/>
            <person name="Yin T."/>
            <person name="Douglas C."/>
            <person name="Marra M."/>
            <person name="Sandberg G."/>
            <person name="Van de Peer Y."/>
            <person name="Rokhsar D."/>
        </authorList>
    </citation>
    <scope>NUCLEOTIDE SEQUENCE [LARGE SCALE GENOMIC DNA]</scope>
    <source>
        <strain evidence="2">cv. Nisqually</strain>
    </source>
</reference>
<dbReference type="EMBL" id="MU628144">
    <property type="protein sequence ID" value="KAI9215452.1"/>
    <property type="molecule type" value="Genomic_DNA"/>
</dbReference>
<name>A0ACC0RIW2_POPTR</name>
<comment type="caution">
    <text evidence="1">The sequence shown here is derived from an EMBL/GenBank/DDBJ whole genome shotgun (WGS) entry which is preliminary data.</text>
</comment>
<accession>A0ACC0RIW2</accession>